<dbReference type="Proteomes" id="UP000243975">
    <property type="component" value="Unassembled WGS sequence"/>
</dbReference>
<dbReference type="SUPFAM" id="SSF54277">
    <property type="entry name" value="CAD &amp; PB1 domains"/>
    <property type="match status" value="1"/>
</dbReference>
<dbReference type="OMA" id="SAINECP"/>
<dbReference type="STRING" id="59895.A0A124SDW3"/>
<evidence type="ECO:0000259" key="2">
    <source>
        <dbReference type="SMART" id="SM00666"/>
    </source>
</evidence>
<dbReference type="Gene3D" id="3.10.20.90">
    <property type="entry name" value="Phosphatidylinositol 3-kinase Catalytic Subunit, Chain A, domain 1"/>
    <property type="match status" value="1"/>
</dbReference>
<dbReference type="PANTHER" id="PTHR20930">
    <property type="entry name" value="OVARIAN CARCINOMA ANTIGEN CA125-RELATED"/>
    <property type="match status" value="1"/>
</dbReference>
<dbReference type="SMART" id="SM00666">
    <property type="entry name" value="PB1"/>
    <property type="match status" value="1"/>
</dbReference>
<dbReference type="InterPro" id="IPR000270">
    <property type="entry name" value="PB1_dom"/>
</dbReference>
<evidence type="ECO:0000256" key="1">
    <source>
        <dbReference type="SAM" id="MobiDB-lite"/>
    </source>
</evidence>
<feature type="region of interest" description="Disordered" evidence="1">
    <location>
        <begin position="93"/>
        <end position="114"/>
    </location>
</feature>
<feature type="compositionally biased region" description="Low complexity" evidence="1">
    <location>
        <begin position="96"/>
        <end position="110"/>
    </location>
</feature>
<reference evidence="3 4" key="1">
    <citation type="journal article" date="2016" name="Sci. Rep.">
        <title>The genome sequence of the outbreeding globe artichoke constructed de novo incorporating a phase-aware low-pass sequencing strategy of F1 progeny.</title>
        <authorList>
            <person name="Scaglione D."/>
            <person name="Reyes-Chin-Wo S."/>
            <person name="Acquadro A."/>
            <person name="Froenicke L."/>
            <person name="Portis E."/>
            <person name="Beitel C."/>
            <person name="Tirone M."/>
            <person name="Mauro R."/>
            <person name="Lo Monaco A."/>
            <person name="Mauromicale G."/>
            <person name="Faccioli P."/>
            <person name="Cattivelli L."/>
            <person name="Rieseberg L."/>
            <person name="Michelmore R."/>
            <person name="Lanteri S."/>
        </authorList>
    </citation>
    <scope>NUCLEOTIDE SEQUENCE [LARGE SCALE GENOMIC DNA]</scope>
    <source>
        <strain evidence="3">2C</strain>
    </source>
</reference>
<dbReference type="InterPro" id="IPR013783">
    <property type="entry name" value="Ig-like_fold"/>
</dbReference>
<evidence type="ECO:0000313" key="3">
    <source>
        <dbReference type="EMBL" id="KVH98182.1"/>
    </source>
</evidence>
<evidence type="ECO:0000313" key="4">
    <source>
        <dbReference type="Proteomes" id="UP000243975"/>
    </source>
</evidence>
<protein>
    <submittedName>
        <fullName evidence="3">Phox/Bem1p</fullName>
    </submittedName>
</protein>
<organism evidence="3 4">
    <name type="scientific">Cynara cardunculus var. scolymus</name>
    <name type="common">Globe artichoke</name>
    <name type="synonym">Cynara scolymus</name>
    <dbReference type="NCBI Taxonomy" id="59895"/>
    <lineage>
        <taxon>Eukaryota</taxon>
        <taxon>Viridiplantae</taxon>
        <taxon>Streptophyta</taxon>
        <taxon>Embryophyta</taxon>
        <taxon>Tracheophyta</taxon>
        <taxon>Spermatophyta</taxon>
        <taxon>Magnoliopsida</taxon>
        <taxon>eudicotyledons</taxon>
        <taxon>Gunneridae</taxon>
        <taxon>Pentapetalae</taxon>
        <taxon>asterids</taxon>
        <taxon>campanulids</taxon>
        <taxon>Asterales</taxon>
        <taxon>Asteraceae</taxon>
        <taxon>Carduoideae</taxon>
        <taxon>Cardueae</taxon>
        <taxon>Carduinae</taxon>
        <taxon>Cynara</taxon>
    </lineage>
</organism>
<gene>
    <name evidence="3" type="ORF">Ccrd_023600</name>
</gene>
<dbReference type="CDD" id="cd14947">
    <property type="entry name" value="NBR1_like"/>
    <property type="match status" value="1"/>
</dbReference>
<proteinExistence type="predicted"/>
<dbReference type="Pfam" id="PF00564">
    <property type="entry name" value="PB1"/>
    <property type="match status" value="1"/>
</dbReference>
<dbReference type="EMBL" id="LEKV01003806">
    <property type="protein sequence ID" value="KVH98182.1"/>
    <property type="molecule type" value="Genomic_DNA"/>
</dbReference>
<dbReference type="PANTHER" id="PTHR20930:SF0">
    <property type="entry name" value="PROTEIN ILRUN"/>
    <property type="match status" value="1"/>
</dbReference>
<dbReference type="InterPro" id="IPR032350">
    <property type="entry name" value="Nbr1_FW"/>
</dbReference>
<dbReference type="Gramene" id="KVH98182">
    <property type="protein sequence ID" value="KVH98182"/>
    <property type="gene ID" value="Ccrd_023600"/>
</dbReference>
<name>A0A124SDW3_CYNCS</name>
<dbReference type="Pfam" id="PF16158">
    <property type="entry name" value="N_BRCA1_IG"/>
    <property type="match status" value="1"/>
</dbReference>
<sequence length="563" mass="61668">MAPVSTVIKVKFGDTLRRFNVLIQKEEFNFDIVMLRNKICSLFGFSPDVDFTLTYIDEDGDVVTLCDDDDLQDVAAQSLDPLRITVSLDTDNLDRSSLTSSESSTPLSSPQDQLPSQFLNSRVLEILKYVPESLHDGLSKLLLFLASETANSTVVLAELVEKMQMTHLNKPSECKAGSMVTSDIKEQQGLKIAEPSKRSPATYLEALTMNEHKVWEDDEDGSADSKNKTVQIETVAKDVKHEDLHPPRSLDLNVPYSGPENFQYLVNSEDVKGSGSRNCGGAASFSDDCTTQLAFEADSVLKSKKDTENISTGVQQNSVGFGASNPDYLKRCLQDSNMKETSGFPWTKTIKATNDSSSSSGWQQGTLSAINECPFKGMMPLSSDSTLHACPYASRSVGASAPEVKPSLSKLDSCFVLDVNVYDGTIMAPSTTFTKIWRMRNNGDVIWPQGSQLLWTGGDWLSNTVSVEVEIPADGLRVDQELDIAVDFAAPELPGQYVDDGLKDSGEISINLNLPPVKDPQVVKSGMGHDSELHENHFVGVVEPEDLFLDAEPYRDQVTTSSK</sequence>
<dbReference type="Gene3D" id="2.60.40.10">
    <property type="entry name" value="Immunoglobulins"/>
    <property type="match status" value="1"/>
</dbReference>
<keyword evidence="4" id="KW-1185">Reference proteome</keyword>
<comment type="caution">
    <text evidence="3">The sequence shown here is derived from an EMBL/GenBank/DDBJ whole genome shotgun (WGS) entry which is preliminary data.</text>
</comment>
<accession>A0A124SDW3</accession>
<feature type="domain" description="PB1" evidence="2">
    <location>
        <begin position="5"/>
        <end position="89"/>
    </location>
</feature>
<dbReference type="AlphaFoldDB" id="A0A124SDW3"/>